<evidence type="ECO:0000256" key="1">
    <source>
        <dbReference type="SAM" id="MobiDB-lite"/>
    </source>
</evidence>
<dbReference type="RefSeq" id="XP_035341471.1">
    <property type="nucleotide sequence ID" value="XM_035485578.1"/>
</dbReference>
<dbReference type="OrthoDB" id="5376287at2759"/>
<accession>A0A7H8QN71</accession>
<name>A0A7H8QN71_TALRU</name>
<sequence>MNQPPSEVIFSLAPLAGDKSSESCVFQYDHGAIKLRAPKKRGRPRGSTKKTQSSSSSNESGDIQSDYDFVNVTTEQKHVDQDARVKIRKRVMVNHMRLKRVERQKHNEHSRLPVTRMNSFDPFDVSPFHLEPYMHDLLKFYITTGWKSFYSIEKYADFNPTADYWLPMAFQDGAFLHTLLGCADSRGPNRPRSIRHLNAAISIVNRRITNIRSVTDETLLVVATVAIIEKSRGAHDRWQAHMEGLRNLVNLRGGLTCLESKPLLMGKLYRADLCGSIDAVQTPYFSGRYIPVPSATTNTGVHTKGFQRLEKNITLDETLKYCINSLADAVQSMKRLKSKKGGCAEAAQIRFWFTATQYTLLSVDYQNSQTSLQICGLALILFSTCLTSEQNTQLPVCDMLIAKLQGLWEEGSFRPLGADFTLWTIFLAFCTVSDDRLREWCLSALRTTANDMGVRSWEEISQVLETFLWDSDLFDYKYLDIWNDTRG</sequence>
<feature type="compositionally biased region" description="Low complexity" evidence="1">
    <location>
        <begin position="49"/>
        <end position="65"/>
    </location>
</feature>
<protein>
    <recommendedName>
        <fullName evidence="4">Transcription factor domain-containing protein</fullName>
    </recommendedName>
</protein>
<evidence type="ECO:0000313" key="2">
    <source>
        <dbReference type="EMBL" id="QKX55292.1"/>
    </source>
</evidence>
<gene>
    <name evidence="2" type="ORF">TRUGW13939_02384</name>
</gene>
<dbReference type="GeneID" id="55989893"/>
<dbReference type="Proteomes" id="UP000509510">
    <property type="component" value="Chromosome I"/>
</dbReference>
<reference evidence="3" key="1">
    <citation type="submission" date="2020-06" db="EMBL/GenBank/DDBJ databases">
        <title>A chromosome-scale genome assembly of Talaromyces rugulosus W13939.</title>
        <authorList>
            <person name="Wang B."/>
            <person name="Guo L."/>
            <person name="Ye K."/>
            <person name="Wang L."/>
        </authorList>
    </citation>
    <scope>NUCLEOTIDE SEQUENCE [LARGE SCALE GENOMIC DNA]</scope>
    <source>
        <strain evidence="3">W13939</strain>
    </source>
</reference>
<evidence type="ECO:0008006" key="4">
    <source>
        <dbReference type="Google" id="ProtNLM"/>
    </source>
</evidence>
<evidence type="ECO:0000313" key="3">
    <source>
        <dbReference type="Proteomes" id="UP000509510"/>
    </source>
</evidence>
<organism evidence="2 3">
    <name type="scientific">Talaromyces rugulosus</name>
    <name type="common">Penicillium rugulosum</name>
    <dbReference type="NCBI Taxonomy" id="121627"/>
    <lineage>
        <taxon>Eukaryota</taxon>
        <taxon>Fungi</taxon>
        <taxon>Dikarya</taxon>
        <taxon>Ascomycota</taxon>
        <taxon>Pezizomycotina</taxon>
        <taxon>Eurotiomycetes</taxon>
        <taxon>Eurotiomycetidae</taxon>
        <taxon>Eurotiales</taxon>
        <taxon>Trichocomaceae</taxon>
        <taxon>Talaromyces</taxon>
        <taxon>Talaromyces sect. Islandici</taxon>
    </lineage>
</organism>
<dbReference type="AlphaFoldDB" id="A0A7H8QN71"/>
<dbReference type="InterPro" id="IPR021858">
    <property type="entry name" value="Fun_TF"/>
</dbReference>
<dbReference type="PANTHER" id="PTHR37540:SF5">
    <property type="entry name" value="TRANSCRIPTION FACTOR DOMAIN-CONTAINING PROTEIN"/>
    <property type="match status" value="1"/>
</dbReference>
<keyword evidence="3" id="KW-1185">Reference proteome</keyword>
<dbReference type="KEGG" id="trg:TRUGW13939_02384"/>
<dbReference type="PANTHER" id="PTHR37540">
    <property type="entry name" value="TRANSCRIPTION FACTOR (ACR-2), PUTATIVE-RELATED-RELATED"/>
    <property type="match status" value="1"/>
</dbReference>
<dbReference type="Pfam" id="PF11951">
    <property type="entry name" value="Fungal_trans_2"/>
    <property type="match status" value="1"/>
</dbReference>
<proteinExistence type="predicted"/>
<dbReference type="EMBL" id="CP055898">
    <property type="protein sequence ID" value="QKX55292.1"/>
    <property type="molecule type" value="Genomic_DNA"/>
</dbReference>
<feature type="compositionally biased region" description="Basic residues" evidence="1">
    <location>
        <begin position="36"/>
        <end position="48"/>
    </location>
</feature>
<feature type="region of interest" description="Disordered" evidence="1">
    <location>
        <begin position="33"/>
        <end position="65"/>
    </location>
</feature>